<dbReference type="OrthoDB" id="6017729at2759"/>
<dbReference type="PANTHER" id="PTHR13094:SF1">
    <property type="entry name" value="NADH DEHYDROGENASE [UBIQUINONE] 1 BETA SUBCOMPLEX SUBUNIT 10"/>
    <property type="match status" value="1"/>
</dbReference>
<evidence type="ECO:0000256" key="6">
    <source>
        <dbReference type="ARBA" id="ARBA00022792"/>
    </source>
</evidence>
<sequence>MPDDYDKDVYPEPPRRTPVVDKQTNLPNPALILTQLFHYAVDVPVTTFRDFMDRMHDRNKLYYYHQKFRRVPELTECQMGDFLCYYEAEMQWRRDHKVDQEIVKVVQERLRACQQREGNSYEQNCAKELQQFAQVAKAYQSRYGDLGAYGSARKCLMKQKHRMLEEQNAA</sequence>
<dbReference type="InterPro" id="IPR019377">
    <property type="entry name" value="NADH_UbQ_OxRdtase_su10"/>
</dbReference>
<proteinExistence type="inferred from homology"/>
<dbReference type="CTD" id="4716"/>
<comment type="function">
    <text evidence="10">Accessory subunit that is involved in the functional assembly of the mitochondrial respiratory chain complex I. Complex I has an NADH dehydrogenase activity with ubiquinone as an immediate electron acceptor and mediates the transfer of electrons from NADH to the respiratory chain.</text>
</comment>
<dbReference type="AlphaFoldDB" id="A0A3B3R2X4"/>
<evidence type="ECO:0000256" key="5">
    <source>
        <dbReference type="ARBA" id="ARBA00022660"/>
    </source>
</evidence>
<keyword evidence="5" id="KW-0679">Respiratory chain</keyword>
<dbReference type="Ensembl" id="ENSPKIT00000036649.1">
    <property type="protein sequence ID" value="ENSPKIP00000012260.1"/>
    <property type="gene ID" value="ENSPKIG00000000114.1"/>
</dbReference>
<keyword evidence="15" id="KW-1185">Reference proteome</keyword>
<evidence type="ECO:0000256" key="2">
    <source>
        <dbReference type="ARBA" id="ARBA00008317"/>
    </source>
</evidence>
<feature type="region of interest" description="Disordered" evidence="13">
    <location>
        <begin position="1"/>
        <end position="23"/>
    </location>
</feature>
<feature type="compositionally biased region" description="Basic and acidic residues" evidence="13">
    <location>
        <begin position="7"/>
        <end position="19"/>
    </location>
</feature>
<keyword evidence="9" id="KW-0472">Membrane</keyword>
<dbReference type="Proteomes" id="UP000261540">
    <property type="component" value="Unplaced"/>
</dbReference>
<dbReference type="STRING" id="1676925.ENSPKIP00000012260"/>
<evidence type="ECO:0000256" key="4">
    <source>
        <dbReference type="ARBA" id="ARBA00022448"/>
    </source>
</evidence>
<dbReference type="RefSeq" id="XP_023677916.1">
    <property type="nucleotide sequence ID" value="XM_023822148.2"/>
</dbReference>
<dbReference type="GeneID" id="111849348"/>
<evidence type="ECO:0000256" key="3">
    <source>
        <dbReference type="ARBA" id="ARBA00014109"/>
    </source>
</evidence>
<evidence type="ECO:0000256" key="13">
    <source>
        <dbReference type="SAM" id="MobiDB-lite"/>
    </source>
</evidence>
<evidence type="ECO:0000256" key="9">
    <source>
        <dbReference type="ARBA" id="ARBA00023136"/>
    </source>
</evidence>
<protein>
    <recommendedName>
        <fullName evidence="3">NADH dehydrogenase [ubiquinone] 1 beta subcomplex subunit 10</fullName>
    </recommendedName>
    <alternativeName>
        <fullName evidence="11">Complex I-PDSW</fullName>
    </alternativeName>
    <alternativeName>
        <fullName evidence="12">NADH-ubiquinone oxidoreductase PDSW subunit</fullName>
    </alternativeName>
</protein>
<comment type="subcellular location">
    <subcellularLocation>
        <location evidence="1">Mitochondrion inner membrane</location>
        <topology evidence="1">Peripheral membrane protein</topology>
        <orientation evidence="1">Matrix side</orientation>
    </subcellularLocation>
</comment>
<reference evidence="14" key="2">
    <citation type="submission" date="2025-09" db="UniProtKB">
        <authorList>
            <consortium name="Ensembl"/>
        </authorList>
    </citation>
    <scope>IDENTIFICATION</scope>
</reference>
<comment type="similarity">
    <text evidence="2">Belongs to the complex I NDUFB10 subunit family.</text>
</comment>
<evidence type="ECO:0000313" key="14">
    <source>
        <dbReference type="Ensembl" id="ENSPKIP00000012260.1"/>
    </source>
</evidence>
<reference evidence="14" key="1">
    <citation type="submission" date="2025-08" db="UniProtKB">
        <authorList>
            <consortium name="Ensembl"/>
        </authorList>
    </citation>
    <scope>IDENTIFICATION</scope>
</reference>
<dbReference type="PANTHER" id="PTHR13094">
    <property type="entry name" value="NADH-UBIQUINONE OXIDOREDUCTASE PDSW SUBUNIT"/>
    <property type="match status" value="1"/>
</dbReference>
<dbReference type="KEGG" id="pki:111849348"/>
<keyword evidence="8" id="KW-0496">Mitochondrion</keyword>
<dbReference type="GO" id="GO:0005743">
    <property type="term" value="C:mitochondrial inner membrane"/>
    <property type="evidence" value="ECO:0007669"/>
    <property type="project" value="UniProtKB-SubCell"/>
</dbReference>
<dbReference type="GeneTree" id="ENSGT00390000006348"/>
<dbReference type="InterPro" id="IPR039993">
    <property type="entry name" value="NDUFB10"/>
</dbReference>
<evidence type="ECO:0000256" key="8">
    <source>
        <dbReference type="ARBA" id="ARBA00023128"/>
    </source>
</evidence>
<accession>A0A3B3R2X4</accession>
<evidence type="ECO:0000256" key="1">
    <source>
        <dbReference type="ARBA" id="ARBA00004443"/>
    </source>
</evidence>
<keyword evidence="4" id="KW-0813">Transport</keyword>
<keyword evidence="6" id="KW-0999">Mitochondrion inner membrane</keyword>
<dbReference type="Pfam" id="PF10249">
    <property type="entry name" value="NDUFB10"/>
    <property type="match status" value="1"/>
</dbReference>
<evidence type="ECO:0000256" key="10">
    <source>
        <dbReference type="ARBA" id="ARBA00024857"/>
    </source>
</evidence>
<dbReference type="GO" id="GO:0045271">
    <property type="term" value="C:respiratory chain complex I"/>
    <property type="evidence" value="ECO:0007669"/>
    <property type="project" value="UniProtKB-ARBA"/>
</dbReference>
<organism evidence="14 15">
    <name type="scientific">Paramormyrops kingsleyae</name>
    <dbReference type="NCBI Taxonomy" id="1676925"/>
    <lineage>
        <taxon>Eukaryota</taxon>
        <taxon>Metazoa</taxon>
        <taxon>Chordata</taxon>
        <taxon>Craniata</taxon>
        <taxon>Vertebrata</taxon>
        <taxon>Euteleostomi</taxon>
        <taxon>Actinopterygii</taxon>
        <taxon>Neopterygii</taxon>
        <taxon>Teleostei</taxon>
        <taxon>Osteoglossocephala</taxon>
        <taxon>Osteoglossomorpha</taxon>
        <taxon>Osteoglossiformes</taxon>
        <taxon>Mormyridae</taxon>
        <taxon>Paramormyrops</taxon>
    </lineage>
</organism>
<evidence type="ECO:0000256" key="12">
    <source>
        <dbReference type="ARBA" id="ARBA00032549"/>
    </source>
</evidence>
<evidence type="ECO:0000313" key="15">
    <source>
        <dbReference type="Proteomes" id="UP000261540"/>
    </source>
</evidence>
<evidence type="ECO:0000256" key="7">
    <source>
        <dbReference type="ARBA" id="ARBA00022982"/>
    </source>
</evidence>
<evidence type="ECO:0000256" key="11">
    <source>
        <dbReference type="ARBA" id="ARBA00030372"/>
    </source>
</evidence>
<keyword evidence="7" id="KW-0249">Electron transport</keyword>
<name>A0A3B3R2X4_9TELE</name>